<evidence type="ECO:0000256" key="1">
    <source>
        <dbReference type="ARBA" id="ARBA00022729"/>
    </source>
</evidence>
<organism evidence="4 5">
    <name type="scientific">Paspalum notatum var. saurae</name>
    <dbReference type="NCBI Taxonomy" id="547442"/>
    <lineage>
        <taxon>Eukaryota</taxon>
        <taxon>Viridiplantae</taxon>
        <taxon>Streptophyta</taxon>
        <taxon>Embryophyta</taxon>
        <taxon>Tracheophyta</taxon>
        <taxon>Spermatophyta</taxon>
        <taxon>Magnoliopsida</taxon>
        <taxon>Liliopsida</taxon>
        <taxon>Poales</taxon>
        <taxon>Poaceae</taxon>
        <taxon>PACMAD clade</taxon>
        <taxon>Panicoideae</taxon>
        <taxon>Andropogonodae</taxon>
        <taxon>Paspaleae</taxon>
        <taxon>Paspalinae</taxon>
        <taxon>Paspalum</taxon>
    </lineage>
</organism>
<reference evidence="4 5" key="1">
    <citation type="submission" date="2024-02" db="EMBL/GenBank/DDBJ databases">
        <title>High-quality chromosome-scale genome assembly of Pensacola bahiagrass (Paspalum notatum Flugge var. saurae).</title>
        <authorList>
            <person name="Vega J.M."/>
            <person name="Podio M."/>
            <person name="Orjuela J."/>
            <person name="Siena L.A."/>
            <person name="Pessino S.C."/>
            <person name="Combes M.C."/>
            <person name="Mariac C."/>
            <person name="Albertini E."/>
            <person name="Pupilli F."/>
            <person name="Ortiz J.P.A."/>
            <person name="Leblanc O."/>
        </authorList>
    </citation>
    <scope>NUCLEOTIDE SEQUENCE [LARGE SCALE GENOMIC DNA]</scope>
    <source>
        <strain evidence="4">R1</strain>
        <tissue evidence="4">Leaf</tissue>
    </source>
</reference>
<protein>
    <recommendedName>
        <fullName evidence="3">Protein kinase domain-containing protein</fullName>
    </recommendedName>
</protein>
<dbReference type="SUPFAM" id="SSF53098">
    <property type="entry name" value="Ribonuclease H-like"/>
    <property type="match status" value="1"/>
</dbReference>
<dbReference type="InterPro" id="IPR043502">
    <property type="entry name" value="DNA/RNA_pol_sf"/>
</dbReference>
<evidence type="ECO:0000313" key="4">
    <source>
        <dbReference type="EMBL" id="WVZ84096.1"/>
    </source>
</evidence>
<dbReference type="PROSITE" id="PS50011">
    <property type="entry name" value="PROTEIN_KINASE_DOM"/>
    <property type="match status" value="1"/>
</dbReference>
<dbReference type="Proteomes" id="UP001341281">
    <property type="component" value="Chromosome 07"/>
</dbReference>
<dbReference type="PANTHER" id="PTHR47976:SF108">
    <property type="entry name" value="G-TYPE LECTIN S-RECEPTOR-LIKE SERINE_THREONINE-PROTEIN KINASE LECRK1"/>
    <property type="match status" value="1"/>
</dbReference>
<proteinExistence type="predicted"/>
<sequence length="438" mass="49257">MTNGSLSRFLFGDVRLTWKLRVQLALGVAKGLSYLLEYTHDSASRRPLLRCDNSGPLYTLRLPTFAALVSTSPSPSSSVAFTATPSSTTWHRRLGHPGRDILAQLSHSADVPYTRAPDEHLYHNDKAERMIRTTNDVMRALLFQASHPARFWAESLHTATYLLNRLPFTASPAPTPHHALFGSPRLHPTPGVHYDETFSPVVKHPTVCTVLSLALSRPWPVHQLDMKNAFLHGTLTEIVYCSQLAEFVDPAHPEIVCRLNKSLYGLKQAPRAWYSRFATFLVTLGFTEAKSETSLFVYHRGDETAYLLLYVDDIVLTASSQHLLQHIITSLQQEFAMKDLGVLHQFLGIIHCDIKPQNILLDDNFTAKISDFGLAKLLRTNQTQTITVIRGTWGYVVPEWFKSSGITAKVDVYSFGVILLELICCQWNVEMEAAEEDR</sequence>
<dbReference type="InterPro" id="IPR000719">
    <property type="entry name" value="Prot_kinase_dom"/>
</dbReference>
<dbReference type="GO" id="GO:0030246">
    <property type="term" value="F:carbohydrate binding"/>
    <property type="evidence" value="ECO:0007669"/>
    <property type="project" value="UniProtKB-KW"/>
</dbReference>
<dbReference type="Gene3D" id="3.30.420.10">
    <property type="entry name" value="Ribonuclease H-like superfamily/Ribonuclease H"/>
    <property type="match status" value="1"/>
</dbReference>
<dbReference type="PANTHER" id="PTHR47976">
    <property type="entry name" value="G-TYPE LECTIN S-RECEPTOR-LIKE SERINE/THREONINE-PROTEIN KINASE SD2-5"/>
    <property type="match status" value="1"/>
</dbReference>
<evidence type="ECO:0000256" key="2">
    <source>
        <dbReference type="ARBA" id="ARBA00022734"/>
    </source>
</evidence>
<dbReference type="EMBL" id="CP144751">
    <property type="protein sequence ID" value="WVZ84096.1"/>
    <property type="molecule type" value="Genomic_DNA"/>
</dbReference>
<dbReference type="SMART" id="SM00220">
    <property type="entry name" value="S_TKc"/>
    <property type="match status" value="1"/>
</dbReference>
<dbReference type="InterPro" id="IPR013103">
    <property type="entry name" value="RVT_2"/>
</dbReference>
<dbReference type="SUPFAM" id="SSF56672">
    <property type="entry name" value="DNA/RNA polymerases"/>
    <property type="match status" value="1"/>
</dbReference>
<dbReference type="GO" id="GO:0005524">
    <property type="term" value="F:ATP binding"/>
    <property type="evidence" value="ECO:0007669"/>
    <property type="project" value="InterPro"/>
</dbReference>
<dbReference type="InterPro" id="IPR012337">
    <property type="entry name" value="RNaseH-like_sf"/>
</dbReference>
<dbReference type="SUPFAM" id="SSF56112">
    <property type="entry name" value="Protein kinase-like (PK-like)"/>
    <property type="match status" value="1"/>
</dbReference>
<dbReference type="PROSITE" id="PS00108">
    <property type="entry name" value="PROTEIN_KINASE_ST"/>
    <property type="match status" value="1"/>
</dbReference>
<dbReference type="GO" id="GO:0004672">
    <property type="term" value="F:protein kinase activity"/>
    <property type="evidence" value="ECO:0007669"/>
    <property type="project" value="InterPro"/>
</dbReference>
<evidence type="ECO:0000259" key="3">
    <source>
        <dbReference type="PROSITE" id="PS50011"/>
    </source>
</evidence>
<dbReference type="InterPro" id="IPR008271">
    <property type="entry name" value="Ser/Thr_kinase_AS"/>
</dbReference>
<dbReference type="Pfam" id="PF07727">
    <property type="entry name" value="RVT_2"/>
    <property type="match status" value="1"/>
</dbReference>
<keyword evidence="1" id="KW-0732">Signal</keyword>
<name>A0AAQ3X421_PASNO</name>
<keyword evidence="2" id="KW-0430">Lectin</keyword>
<dbReference type="GO" id="GO:0003676">
    <property type="term" value="F:nucleic acid binding"/>
    <property type="evidence" value="ECO:0007669"/>
    <property type="project" value="InterPro"/>
</dbReference>
<dbReference type="InterPro" id="IPR051343">
    <property type="entry name" value="G-type_lectin_kinases/EP1-like"/>
</dbReference>
<evidence type="ECO:0000313" key="5">
    <source>
        <dbReference type="Proteomes" id="UP001341281"/>
    </source>
</evidence>
<feature type="domain" description="Protein kinase" evidence="3">
    <location>
        <begin position="196"/>
        <end position="438"/>
    </location>
</feature>
<dbReference type="InterPro" id="IPR036397">
    <property type="entry name" value="RNaseH_sf"/>
</dbReference>
<accession>A0AAQ3X421</accession>
<dbReference type="InterPro" id="IPR011009">
    <property type="entry name" value="Kinase-like_dom_sf"/>
</dbReference>
<dbReference type="AlphaFoldDB" id="A0AAQ3X421"/>
<keyword evidence="5" id="KW-1185">Reference proteome</keyword>
<dbReference type="Gene3D" id="1.10.510.10">
    <property type="entry name" value="Transferase(Phosphotransferase) domain 1"/>
    <property type="match status" value="1"/>
</dbReference>
<gene>
    <name evidence="4" type="ORF">U9M48_031160</name>
</gene>